<proteinExistence type="predicted"/>
<accession>A0A839T8N6</accession>
<reference evidence="1 2" key="1">
    <citation type="submission" date="2020-08" db="EMBL/GenBank/DDBJ databases">
        <title>Genomic Encyclopedia of Type Strains, Phase III (KMG-III): the genomes of soil and plant-associated and newly described type strains.</title>
        <authorList>
            <person name="Whitman W."/>
        </authorList>
    </citation>
    <scope>NUCLEOTIDE SEQUENCE [LARGE SCALE GENOMIC DNA]</scope>
    <source>
        <strain evidence="1 2">CECT 5885</strain>
    </source>
</reference>
<organism evidence="1 2">
    <name type="scientific">Psychrobacter luti</name>
    <dbReference type="NCBI Taxonomy" id="198481"/>
    <lineage>
        <taxon>Bacteria</taxon>
        <taxon>Pseudomonadati</taxon>
        <taxon>Pseudomonadota</taxon>
        <taxon>Gammaproteobacteria</taxon>
        <taxon>Moraxellales</taxon>
        <taxon>Moraxellaceae</taxon>
        <taxon>Psychrobacter</taxon>
    </lineage>
</organism>
<keyword evidence="2" id="KW-1185">Reference proteome</keyword>
<evidence type="ECO:0000313" key="1">
    <source>
        <dbReference type="EMBL" id="MBB3105811.1"/>
    </source>
</evidence>
<dbReference type="RefSeq" id="WP_183618118.1">
    <property type="nucleotide sequence ID" value="NZ_CAJHAH010000004.1"/>
</dbReference>
<dbReference type="InterPro" id="IPR021471">
    <property type="entry name" value="DUF3124"/>
</dbReference>
<dbReference type="AlphaFoldDB" id="A0A839T8N6"/>
<evidence type="ECO:0008006" key="3">
    <source>
        <dbReference type="Google" id="ProtNLM"/>
    </source>
</evidence>
<comment type="caution">
    <text evidence="1">The sequence shown here is derived from an EMBL/GenBank/DDBJ whole genome shotgun (WGS) entry which is preliminary data.</text>
</comment>
<dbReference type="Proteomes" id="UP000588111">
    <property type="component" value="Unassembled WGS sequence"/>
</dbReference>
<dbReference type="EMBL" id="JACHXL010000001">
    <property type="protein sequence ID" value="MBB3105811.1"/>
    <property type="molecule type" value="Genomic_DNA"/>
</dbReference>
<dbReference type="Pfam" id="PF11322">
    <property type="entry name" value="DUF3124"/>
    <property type="match status" value="1"/>
</dbReference>
<dbReference type="PROSITE" id="PS51257">
    <property type="entry name" value="PROKAR_LIPOPROTEIN"/>
    <property type="match status" value="1"/>
</dbReference>
<sequence length="180" mass="20260">MNKCCISVLCLASLMLFSGCDESKQNPNVMFSEKHQDPIQELEKHSKKVDHSQFGYKQTFYVPIYSDIYTDRDNRKVLLSATLSVRNTTLKKSLYINKIDYYSTDGDLVKSYLTETIELPAMATLNYIVEKEEDKGGSGAKFIIEVEGIDETVKPIIEAVMIGNFSNKGFAFSTQGTPVL</sequence>
<name>A0A839T8N6_9GAMM</name>
<gene>
    <name evidence="1" type="ORF">FHS24_000302</name>
</gene>
<protein>
    <recommendedName>
        <fullName evidence="3">DUF3124 domain-containing protein</fullName>
    </recommendedName>
</protein>
<evidence type="ECO:0000313" key="2">
    <source>
        <dbReference type="Proteomes" id="UP000588111"/>
    </source>
</evidence>